<dbReference type="Proteomes" id="UP000735302">
    <property type="component" value="Unassembled WGS sequence"/>
</dbReference>
<proteinExistence type="predicted"/>
<dbReference type="AlphaFoldDB" id="A0AAV3Z6G1"/>
<evidence type="ECO:0000313" key="2">
    <source>
        <dbReference type="Proteomes" id="UP000735302"/>
    </source>
</evidence>
<dbReference type="EMBL" id="BLXT01002143">
    <property type="protein sequence ID" value="GFN91470.1"/>
    <property type="molecule type" value="Genomic_DNA"/>
</dbReference>
<evidence type="ECO:0000313" key="1">
    <source>
        <dbReference type="EMBL" id="GFN91470.1"/>
    </source>
</evidence>
<name>A0AAV3Z6G1_9GAST</name>
<organism evidence="1 2">
    <name type="scientific">Plakobranchus ocellatus</name>
    <dbReference type="NCBI Taxonomy" id="259542"/>
    <lineage>
        <taxon>Eukaryota</taxon>
        <taxon>Metazoa</taxon>
        <taxon>Spiralia</taxon>
        <taxon>Lophotrochozoa</taxon>
        <taxon>Mollusca</taxon>
        <taxon>Gastropoda</taxon>
        <taxon>Heterobranchia</taxon>
        <taxon>Euthyneura</taxon>
        <taxon>Panpulmonata</taxon>
        <taxon>Sacoglossa</taxon>
        <taxon>Placobranchoidea</taxon>
        <taxon>Plakobranchidae</taxon>
        <taxon>Plakobranchus</taxon>
    </lineage>
</organism>
<accession>A0AAV3Z6G1</accession>
<comment type="caution">
    <text evidence="1">The sequence shown here is derived from an EMBL/GenBank/DDBJ whole genome shotgun (WGS) entry which is preliminary data.</text>
</comment>
<keyword evidence="2" id="KW-1185">Reference proteome</keyword>
<gene>
    <name evidence="1" type="ORF">PoB_001797600</name>
</gene>
<reference evidence="1 2" key="1">
    <citation type="journal article" date="2021" name="Elife">
        <title>Chloroplast acquisition without the gene transfer in kleptoplastic sea slugs, Plakobranchus ocellatus.</title>
        <authorList>
            <person name="Maeda T."/>
            <person name="Takahashi S."/>
            <person name="Yoshida T."/>
            <person name="Shimamura S."/>
            <person name="Takaki Y."/>
            <person name="Nagai Y."/>
            <person name="Toyoda A."/>
            <person name="Suzuki Y."/>
            <person name="Arimoto A."/>
            <person name="Ishii H."/>
            <person name="Satoh N."/>
            <person name="Nishiyama T."/>
            <person name="Hasebe M."/>
            <person name="Maruyama T."/>
            <person name="Minagawa J."/>
            <person name="Obokata J."/>
            <person name="Shigenobu S."/>
        </authorList>
    </citation>
    <scope>NUCLEOTIDE SEQUENCE [LARGE SCALE GENOMIC DNA]</scope>
</reference>
<sequence>MRINGRSTGIFIDVRGKARGITLLEYHSLTIVTSPDVKLILLPRIPAILVSNQAKLPGERAIMRRHRLDVPALRPSIRPGRRWRGSNLRQIPVEPPCRSQSGVTATVLPTPPVWLGDQNGGVLALELAGE</sequence>
<protein>
    <submittedName>
        <fullName evidence="1">Uncharacterized protein</fullName>
    </submittedName>
</protein>